<proteinExistence type="predicted"/>
<accession>A0ABP7XVX1</accession>
<evidence type="ECO:0000256" key="1">
    <source>
        <dbReference type="SAM" id="MobiDB-lite"/>
    </source>
</evidence>
<keyword evidence="2" id="KW-1133">Transmembrane helix</keyword>
<evidence type="ECO:0000313" key="4">
    <source>
        <dbReference type="Proteomes" id="UP001500266"/>
    </source>
</evidence>
<dbReference type="Gene3D" id="1.20.1250.20">
    <property type="entry name" value="MFS general substrate transporter like domains"/>
    <property type="match status" value="1"/>
</dbReference>
<keyword evidence="2" id="KW-0472">Membrane</keyword>
<feature type="region of interest" description="Disordered" evidence="1">
    <location>
        <begin position="92"/>
        <end position="114"/>
    </location>
</feature>
<reference evidence="4" key="1">
    <citation type="journal article" date="2019" name="Int. J. Syst. Evol. Microbiol.">
        <title>The Global Catalogue of Microorganisms (GCM) 10K type strain sequencing project: providing services to taxonomists for standard genome sequencing and annotation.</title>
        <authorList>
            <consortium name="The Broad Institute Genomics Platform"/>
            <consortium name="The Broad Institute Genome Sequencing Center for Infectious Disease"/>
            <person name="Wu L."/>
            <person name="Ma J."/>
        </authorList>
    </citation>
    <scope>NUCLEOTIDE SEQUENCE [LARGE SCALE GENOMIC DNA]</scope>
    <source>
        <strain evidence="4">JCM 17316</strain>
    </source>
</reference>
<sequence length="114" mass="11599">MRGTAPFSGACVNAVAGFATLGGFLFLTTLYLQNVRSLNALHAGLWLLPMAVMTFLCAPLSGHLAAARPAWWVIAGCGAAVLVVGWFTASGRTPPRSAPDAVTSAAPVAPVSSS</sequence>
<evidence type="ECO:0000256" key="2">
    <source>
        <dbReference type="SAM" id="Phobius"/>
    </source>
</evidence>
<keyword evidence="4" id="KW-1185">Reference proteome</keyword>
<evidence type="ECO:0008006" key="5">
    <source>
        <dbReference type="Google" id="ProtNLM"/>
    </source>
</evidence>
<dbReference type="Proteomes" id="UP001500266">
    <property type="component" value="Unassembled WGS sequence"/>
</dbReference>
<keyword evidence="2" id="KW-0812">Transmembrane</keyword>
<dbReference type="SUPFAM" id="SSF103473">
    <property type="entry name" value="MFS general substrate transporter"/>
    <property type="match status" value="1"/>
</dbReference>
<protein>
    <recommendedName>
        <fullName evidence="5">EamA domain-containing protein</fullName>
    </recommendedName>
</protein>
<dbReference type="RefSeq" id="WP_378268973.1">
    <property type="nucleotide sequence ID" value="NZ_JBHTFR010000001.1"/>
</dbReference>
<evidence type="ECO:0000313" key="3">
    <source>
        <dbReference type="EMBL" id="GAA4126836.1"/>
    </source>
</evidence>
<dbReference type="EMBL" id="BAABDO010000001">
    <property type="protein sequence ID" value="GAA4126836.1"/>
    <property type="molecule type" value="Genomic_DNA"/>
</dbReference>
<gene>
    <name evidence="3" type="ORF">GCM10022416_00920</name>
</gene>
<organism evidence="3 4">
    <name type="scientific">Actinomadura keratinilytica</name>
    <dbReference type="NCBI Taxonomy" id="547461"/>
    <lineage>
        <taxon>Bacteria</taxon>
        <taxon>Bacillati</taxon>
        <taxon>Actinomycetota</taxon>
        <taxon>Actinomycetes</taxon>
        <taxon>Streptosporangiales</taxon>
        <taxon>Thermomonosporaceae</taxon>
        <taxon>Actinomadura</taxon>
    </lineage>
</organism>
<name>A0ABP7XVX1_9ACTN</name>
<comment type="caution">
    <text evidence="3">The sequence shown here is derived from an EMBL/GenBank/DDBJ whole genome shotgun (WGS) entry which is preliminary data.</text>
</comment>
<feature type="transmembrane region" description="Helical" evidence="2">
    <location>
        <begin position="44"/>
        <end position="64"/>
    </location>
</feature>
<feature type="compositionally biased region" description="Low complexity" evidence="1">
    <location>
        <begin position="98"/>
        <end position="114"/>
    </location>
</feature>
<dbReference type="InterPro" id="IPR036259">
    <property type="entry name" value="MFS_trans_sf"/>
</dbReference>
<feature type="transmembrane region" description="Helical" evidence="2">
    <location>
        <begin position="70"/>
        <end position="89"/>
    </location>
</feature>
<feature type="transmembrane region" description="Helical" evidence="2">
    <location>
        <begin position="12"/>
        <end position="32"/>
    </location>
</feature>